<feature type="compositionally biased region" description="Low complexity" evidence="19">
    <location>
        <begin position="249"/>
        <end position="267"/>
    </location>
</feature>
<accession>A0A8C9HYE5</accession>
<feature type="repeat" description="TPR" evidence="18">
    <location>
        <begin position="789"/>
        <end position="822"/>
    </location>
</feature>
<dbReference type="Pfam" id="PF13432">
    <property type="entry name" value="TPR_16"/>
    <property type="match status" value="2"/>
</dbReference>
<feature type="transmembrane region" description="Helical" evidence="20">
    <location>
        <begin position="203"/>
        <end position="235"/>
    </location>
</feature>
<evidence type="ECO:0000256" key="11">
    <source>
        <dbReference type="ARBA" id="ARBA00022989"/>
    </source>
</evidence>
<evidence type="ECO:0000256" key="12">
    <source>
        <dbReference type="ARBA" id="ARBA00023136"/>
    </source>
</evidence>
<dbReference type="PROSITE" id="PS50005">
    <property type="entry name" value="TPR"/>
    <property type="match status" value="8"/>
</dbReference>
<dbReference type="PANTHER" id="PTHR44809">
    <property type="match status" value="1"/>
</dbReference>
<keyword evidence="12 20" id="KW-0472">Membrane</keyword>
<dbReference type="InterPro" id="IPR011990">
    <property type="entry name" value="TPR-like_helical_dom_sf"/>
</dbReference>
<feature type="transmembrane region" description="Helical" evidence="20">
    <location>
        <begin position="438"/>
        <end position="456"/>
    </location>
</feature>
<dbReference type="Pfam" id="PF13424">
    <property type="entry name" value="TPR_12"/>
    <property type="match status" value="1"/>
</dbReference>
<feature type="repeat" description="TPR" evidence="18">
    <location>
        <begin position="582"/>
        <end position="615"/>
    </location>
</feature>
<dbReference type="SMART" id="SM00386">
    <property type="entry name" value="HAT"/>
    <property type="match status" value="3"/>
</dbReference>
<dbReference type="Pfam" id="PF08409">
    <property type="entry name" value="TMTC_DUF1736"/>
    <property type="match status" value="1"/>
</dbReference>
<dbReference type="FunFam" id="1.25.40.10:FF:000437">
    <property type="entry name" value="Transmembrane and tetratricopeptide repeat containing 1"/>
    <property type="match status" value="1"/>
</dbReference>
<evidence type="ECO:0000256" key="1">
    <source>
        <dbReference type="ARBA" id="ARBA00004141"/>
    </source>
</evidence>
<reference evidence="22" key="1">
    <citation type="submission" date="2025-08" db="UniProtKB">
        <authorList>
            <consortium name="Ensembl"/>
        </authorList>
    </citation>
    <scope>IDENTIFICATION</scope>
</reference>
<comment type="subunit">
    <text evidence="13">May interact with FAM168B.</text>
</comment>
<evidence type="ECO:0000256" key="7">
    <source>
        <dbReference type="ARBA" id="ARBA00022692"/>
    </source>
</evidence>
<keyword evidence="9 18" id="KW-0802">TPR repeat</keyword>
<evidence type="ECO:0000256" key="2">
    <source>
        <dbReference type="ARBA" id="ARBA00004240"/>
    </source>
</evidence>
<organism evidence="22 23">
    <name type="scientific">Piliocolobus tephrosceles</name>
    <name type="common">Ugandan red Colobus</name>
    <dbReference type="NCBI Taxonomy" id="591936"/>
    <lineage>
        <taxon>Eukaryota</taxon>
        <taxon>Metazoa</taxon>
        <taxon>Chordata</taxon>
        <taxon>Craniata</taxon>
        <taxon>Vertebrata</taxon>
        <taxon>Euteleostomi</taxon>
        <taxon>Mammalia</taxon>
        <taxon>Eutheria</taxon>
        <taxon>Euarchontoglires</taxon>
        <taxon>Primates</taxon>
        <taxon>Haplorrhini</taxon>
        <taxon>Catarrhini</taxon>
        <taxon>Cercopithecidae</taxon>
        <taxon>Colobinae</taxon>
        <taxon>Piliocolobus</taxon>
    </lineage>
</organism>
<evidence type="ECO:0000256" key="14">
    <source>
        <dbReference type="ARBA" id="ARBA00058772"/>
    </source>
</evidence>
<feature type="repeat" description="TPR" evidence="18">
    <location>
        <begin position="483"/>
        <end position="516"/>
    </location>
</feature>
<dbReference type="InterPro" id="IPR013618">
    <property type="entry name" value="TMTC_DUF1736"/>
</dbReference>
<feature type="transmembrane region" description="Helical" evidence="20">
    <location>
        <begin position="314"/>
        <end position="334"/>
    </location>
</feature>
<feature type="transmembrane region" description="Helical" evidence="20">
    <location>
        <begin position="412"/>
        <end position="431"/>
    </location>
</feature>
<dbReference type="FunFam" id="1.25.40.10:FF:000165">
    <property type="entry name" value="Transmembrane and tetratricopeptide repeat containing 1"/>
    <property type="match status" value="1"/>
</dbReference>
<name>A0A8C9HYE5_9PRIM</name>
<dbReference type="GO" id="GO:0005783">
    <property type="term" value="C:endoplasmic reticulum"/>
    <property type="evidence" value="ECO:0007669"/>
    <property type="project" value="UniProtKB-SubCell"/>
</dbReference>
<dbReference type="CTD" id="83857"/>
<feature type="transmembrane region" description="Helical" evidence="20">
    <location>
        <begin position="112"/>
        <end position="132"/>
    </location>
</feature>
<gene>
    <name evidence="22" type="primary">TMTC1</name>
</gene>
<dbReference type="GO" id="GO:0016020">
    <property type="term" value="C:membrane"/>
    <property type="evidence" value="ECO:0007669"/>
    <property type="project" value="UniProtKB-SubCell"/>
</dbReference>
<feature type="region of interest" description="Disordered" evidence="19">
    <location>
        <begin position="248"/>
        <end position="278"/>
    </location>
</feature>
<keyword evidence="6" id="KW-0808">Transferase</keyword>
<evidence type="ECO:0000256" key="15">
    <source>
        <dbReference type="ARBA" id="ARBA00067884"/>
    </source>
</evidence>
<evidence type="ECO:0000256" key="20">
    <source>
        <dbReference type="SAM" id="Phobius"/>
    </source>
</evidence>
<keyword evidence="11 20" id="KW-1133">Transmembrane helix</keyword>
<keyword evidence="10" id="KW-0256">Endoplasmic reticulum</keyword>
<dbReference type="Gene3D" id="1.25.40.10">
    <property type="entry name" value="Tetratricopeptide repeat domain"/>
    <property type="match status" value="5"/>
</dbReference>
<comment type="pathway">
    <text evidence="3">Protein modification; protein glycosylation.</text>
</comment>
<feature type="repeat" description="TPR" evidence="18">
    <location>
        <begin position="823"/>
        <end position="856"/>
    </location>
</feature>
<keyword evidence="7 20" id="KW-0812">Transmembrane</keyword>
<evidence type="ECO:0000256" key="8">
    <source>
        <dbReference type="ARBA" id="ARBA00022737"/>
    </source>
</evidence>
<dbReference type="InterPro" id="IPR003107">
    <property type="entry name" value="HAT"/>
</dbReference>
<keyword evidence="23" id="KW-1185">Reference proteome</keyword>
<dbReference type="SUPFAM" id="SSF48452">
    <property type="entry name" value="TPR-like"/>
    <property type="match status" value="2"/>
</dbReference>
<keyword evidence="8" id="KW-0677">Repeat</keyword>
<evidence type="ECO:0000256" key="9">
    <source>
        <dbReference type="ARBA" id="ARBA00022803"/>
    </source>
</evidence>
<evidence type="ECO:0000256" key="4">
    <source>
        <dbReference type="ARBA" id="ARBA00007882"/>
    </source>
</evidence>
<comment type="function">
    <text evidence="14">Transfers mannosyl residues to the hydroxyl group of serine or threonine residues. The 4 members of the TMTC family are O-mannosyl-transferases dedicated primarily to the cadherin superfamily, each member seems to have a distinct role in decorating the cadherin domains with O-linked mannose glycans at specific regions. Also acts as O-mannosyl-transferase on other proteins such as PDIA3.</text>
</comment>
<dbReference type="PANTHER" id="PTHR44809:SF1">
    <property type="entry name" value="PROTEIN O-MANNOSYL-TRANSFERASE TMTC1"/>
    <property type="match status" value="1"/>
</dbReference>
<dbReference type="InterPro" id="IPR052943">
    <property type="entry name" value="TMTC_O-mannosyl-trnsfr"/>
</dbReference>
<feature type="repeat" description="TPR" evidence="18">
    <location>
        <begin position="683"/>
        <end position="716"/>
    </location>
</feature>
<comment type="similarity">
    <text evidence="4">Belongs to the TMTC family.</text>
</comment>
<evidence type="ECO:0000259" key="21">
    <source>
        <dbReference type="Pfam" id="PF08409"/>
    </source>
</evidence>
<dbReference type="FunFam" id="1.25.40.10:FF:000313">
    <property type="entry name" value="Transmembrane and tetratricopeptide repeat containing 1"/>
    <property type="match status" value="1"/>
</dbReference>
<dbReference type="GO" id="GO:0006396">
    <property type="term" value="P:RNA processing"/>
    <property type="evidence" value="ECO:0007669"/>
    <property type="project" value="InterPro"/>
</dbReference>
<dbReference type="GO" id="GO:0004169">
    <property type="term" value="F:dolichyl-phosphate-mannose-protein mannosyltransferase activity"/>
    <property type="evidence" value="ECO:0007669"/>
    <property type="project" value="UniProtKB-EC"/>
</dbReference>
<dbReference type="FunFam" id="1.25.40.10:FF:000526">
    <property type="entry name" value="Transmembrane and tetratricopeptide repeat-containing 1"/>
    <property type="match status" value="1"/>
</dbReference>
<evidence type="ECO:0000256" key="13">
    <source>
        <dbReference type="ARBA" id="ARBA00038706"/>
    </source>
</evidence>
<dbReference type="GeneID" id="111540599"/>
<evidence type="ECO:0000256" key="10">
    <source>
        <dbReference type="ARBA" id="ARBA00022824"/>
    </source>
</evidence>
<protein>
    <recommendedName>
        <fullName evidence="15">Protein O-mannosyl-transferase TMTC1</fullName>
        <ecNumber evidence="5">2.4.1.109</ecNumber>
    </recommendedName>
    <alternativeName>
        <fullName evidence="17">Transmembrane O-mannosyltransferase targeting cadherins 1</fullName>
    </alternativeName>
    <alternativeName>
        <fullName evidence="16">Transmembrane and tetratricopeptide repeat-containing 1</fullName>
    </alternativeName>
</protein>
<feature type="repeat" description="TPR" evidence="18">
    <location>
        <begin position="548"/>
        <end position="581"/>
    </location>
</feature>
<dbReference type="Proteomes" id="UP000694416">
    <property type="component" value="Unplaced"/>
</dbReference>
<comment type="subcellular location">
    <subcellularLocation>
        <location evidence="2">Endoplasmic reticulum</location>
    </subcellularLocation>
    <subcellularLocation>
        <location evidence="1">Membrane</location>
        <topology evidence="1">Multi-pass membrane protein</topology>
    </subcellularLocation>
</comment>
<feature type="domain" description="DUF1736" evidence="21">
    <location>
        <begin position="310"/>
        <end position="364"/>
    </location>
</feature>
<evidence type="ECO:0000256" key="19">
    <source>
        <dbReference type="SAM" id="MobiDB-lite"/>
    </source>
</evidence>
<dbReference type="RefSeq" id="XP_023064772.1">
    <property type="nucleotide sequence ID" value="XM_023209004.2"/>
</dbReference>
<sequence length="882" mass="98806">MVLTTSARGGGGDRAPSRRQGCGLAPAGAAALLAGASCLCYGRSLHGEFVHDDVWAIVNNPDVRPGAPLRWSIFTNDFWGKGMAENTSHKSYRPLCVLTFKLNIFLTGMNPFYFHAVNVILHCLVTLVLMYTCDKTVFKNRGLAFVTALLFAVHPIHTEAVAGIVGRADVLACLLFLLAFLSYNRSLDQGCVGESFPSTVSPFFLLFSLFLGTCAMLVKETGITVFGVCLVYDLFSLSNKEDKSSNGALCPCSPQQPGSPQPSSLPGHPHRENGKQQRFPHTGSWGGCHSPLPPEPKSSGFPVSPRAVWSMMRFLTYSYLLAFNVWLLLAPVTLCYDWQVGSIPLVETIWDMRNLATILLAVVMALLSLHCLAAFKRLEHKEVLVGLLFLVFPFIPASNLFFRVGFVVAERVLYMPSMGYCILFVHGLSKLCTWLNRCGATTLIVSTVLLLLLFSWKTVKQNEIWLSRESLFRSGVQTLPHNAKVHYNYANFLKDQGRNKEAIYHYRTALKLYPRHASALNNLGTLTRDTAEAKMYYQRALQLHPQHNRALFNLGNLLKSQEKKEEAITLLKDSIKYGPEFADAYSSLASLLAEQERFKEAEEIYQAGIKNCPDSSDLHNNYGVFLVDTGLPEKAVAHYQQAIKLSPSHHVAMVNLGRLYRSLGENSMAEEWYKRALQVAHKAEILSPLGALYYNTGRYEEALQIYQEAAALQPSQRELRLALAQVLAVMGQTKEAEKMTNHIVSEETGCLECYRLLSAIYSKQENHDKALDVIDKALQLKPKDPKVISELFFTKGNQLREQNLLDKAFESYRAAVQLNPDQAQAWMNMGGIQHIKGKYVSARAYYERALQLVPDSKLLKENLAKLDRLEKRLQEVREKDQT</sequence>
<feature type="transmembrane region" description="Helical" evidence="20">
    <location>
        <begin position="138"/>
        <end position="157"/>
    </location>
</feature>
<dbReference type="EC" id="2.4.1.109" evidence="5"/>
<dbReference type="UniPathway" id="UPA00378"/>
<evidence type="ECO:0000313" key="23">
    <source>
        <dbReference type="Proteomes" id="UP000694416"/>
    </source>
</evidence>
<dbReference type="Ensembl" id="ENSPTET00000039648.1">
    <property type="protein sequence ID" value="ENSPTEP00000028403.1"/>
    <property type="gene ID" value="ENSPTEG00000028052.1"/>
</dbReference>
<feature type="repeat" description="TPR" evidence="18">
    <location>
        <begin position="616"/>
        <end position="649"/>
    </location>
</feature>
<evidence type="ECO:0000256" key="16">
    <source>
        <dbReference type="ARBA" id="ARBA00075258"/>
    </source>
</evidence>
<reference evidence="22" key="2">
    <citation type="submission" date="2025-09" db="UniProtKB">
        <authorList>
            <consortium name="Ensembl"/>
        </authorList>
    </citation>
    <scope>IDENTIFICATION</scope>
</reference>
<evidence type="ECO:0000256" key="6">
    <source>
        <dbReference type="ARBA" id="ARBA00022679"/>
    </source>
</evidence>
<evidence type="ECO:0000313" key="22">
    <source>
        <dbReference type="Ensembl" id="ENSPTEP00000028403.1"/>
    </source>
</evidence>
<evidence type="ECO:0000256" key="3">
    <source>
        <dbReference type="ARBA" id="ARBA00004922"/>
    </source>
</evidence>
<feature type="repeat" description="TPR" evidence="18">
    <location>
        <begin position="751"/>
        <end position="784"/>
    </location>
</feature>
<dbReference type="FunFam" id="1.25.40.10:FF:000308">
    <property type="entry name" value="Transmembrane and tetratricopeptide repeat-containing 1"/>
    <property type="match status" value="1"/>
</dbReference>
<dbReference type="SMART" id="SM00028">
    <property type="entry name" value="TPR"/>
    <property type="match status" value="10"/>
</dbReference>
<feature type="transmembrane region" description="Helical" evidence="20">
    <location>
        <begin position="354"/>
        <end position="375"/>
    </location>
</feature>
<dbReference type="Pfam" id="PF14559">
    <property type="entry name" value="TPR_19"/>
    <property type="match status" value="1"/>
</dbReference>
<feature type="region of interest" description="Disordered" evidence="19">
    <location>
        <begin position="1"/>
        <end position="20"/>
    </location>
</feature>
<evidence type="ECO:0000256" key="17">
    <source>
        <dbReference type="ARBA" id="ARBA00078080"/>
    </source>
</evidence>
<dbReference type="PROSITE" id="PS50293">
    <property type="entry name" value="TPR_REGION"/>
    <property type="match status" value="1"/>
</dbReference>
<dbReference type="Pfam" id="PF07719">
    <property type="entry name" value="TPR_2"/>
    <property type="match status" value="1"/>
</dbReference>
<dbReference type="AlphaFoldDB" id="A0A8C9HYE5"/>
<evidence type="ECO:0000256" key="5">
    <source>
        <dbReference type="ARBA" id="ARBA00012839"/>
    </source>
</evidence>
<dbReference type="InterPro" id="IPR013105">
    <property type="entry name" value="TPR_2"/>
</dbReference>
<evidence type="ECO:0000256" key="18">
    <source>
        <dbReference type="PROSITE-ProRule" id="PRU00339"/>
    </source>
</evidence>
<proteinExistence type="inferred from homology"/>
<dbReference type="InterPro" id="IPR019734">
    <property type="entry name" value="TPR_rpt"/>
</dbReference>
<feature type="transmembrane region" description="Helical" evidence="20">
    <location>
        <begin position="387"/>
        <end position="406"/>
    </location>
</feature>